<comment type="caution">
    <text evidence="6">The sequence shown here is derived from an EMBL/GenBank/DDBJ whole genome shotgun (WGS) entry which is preliminary data.</text>
</comment>
<proteinExistence type="predicted"/>
<keyword evidence="1" id="KW-0677">Repeat</keyword>
<dbReference type="PROSITE" id="PS50088">
    <property type="entry name" value="ANK_REPEAT"/>
    <property type="match status" value="2"/>
</dbReference>
<evidence type="ECO:0000256" key="3">
    <source>
        <dbReference type="PROSITE-ProRule" id="PRU00023"/>
    </source>
</evidence>
<dbReference type="InterPro" id="IPR036770">
    <property type="entry name" value="Ankyrin_rpt-contain_sf"/>
</dbReference>
<protein>
    <submittedName>
        <fullName evidence="6">Uncharacterized protein</fullName>
    </submittedName>
</protein>
<gene>
    <name evidence="6" type="ORF">BSTOLATCC_MIC46764</name>
</gene>
<feature type="region of interest" description="Disordered" evidence="5">
    <location>
        <begin position="244"/>
        <end position="279"/>
    </location>
</feature>
<name>A0AAU9JV28_9CILI</name>
<dbReference type="AlphaFoldDB" id="A0AAU9JV28"/>
<dbReference type="InterPro" id="IPR002110">
    <property type="entry name" value="Ankyrin_rpt"/>
</dbReference>
<dbReference type="SMART" id="SM00248">
    <property type="entry name" value="ANK"/>
    <property type="match status" value="2"/>
</dbReference>
<sequence length="279" mass="30590">MQSYHNGSRNTPQELLLENEQLKAKLLEATTIIDALRKENAALTKRLNSFLNTQVIQGDSTFVTNSGDLAAQCDNCGQEIPRQNIQIHTAQCIRRIKRCQACNKAINISEIDAHMKEQIGEFKDIIADIESNNIESLSQREAHGAKFDIKDDNQNSLLHVASRCGNREIAHFLISRGAGVNSQNIFGETPLHLVCGKNKDIGMVQFLLTQGADSGIVNTIGESPQSIAQRSGFHEASICFSQHTHAPIRPRTSAGGIRAKTHSSSRRGSGPSNNPPFNL</sequence>
<dbReference type="SUPFAM" id="SSF48403">
    <property type="entry name" value="Ankyrin repeat"/>
    <property type="match status" value="1"/>
</dbReference>
<feature type="repeat" description="ANK" evidence="3">
    <location>
        <begin position="186"/>
        <end position="219"/>
    </location>
</feature>
<feature type="compositionally biased region" description="Low complexity" evidence="5">
    <location>
        <begin position="266"/>
        <end position="279"/>
    </location>
</feature>
<reference evidence="6" key="1">
    <citation type="submission" date="2021-09" db="EMBL/GenBank/DDBJ databases">
        <authorList>
            <consortium name="AG Swart"/>
            <person name="Singh M."/>
            <person name="Singh A."/>
            <person name="Seah K."/>
            <person name="Emmerich C."/>
        </authorList>
    </citation>
    <scope>NUCLEOTIDE SEQUENCE</scope>
    <source>
        <strain evidence="6">ATCC30299</strain>
    </source>
</reference>
<accession>A0AAU9JV28</accession>
<dbReference type="SUPFAM" id="SSF49599">
    <property type="entry name" value="TRAF domain-like"/>
    <property type="match status" value="1"/>
</dbReference>
<evidence type="ECO:0000256" key="1">
    <source>
        <dbReference type="ARBA" id="ARBA00022737"/>
    </source>
</evidence>
<organism evidence="6 7">
    <name type="scientific">Blepharisma stoltei</name>
    <dbReference type="NCBI Taxonomy" id="1481888"/>
    <lineage>
        <taxon>Eukaryota</taxon>
        <taxon>Sar</taxon>
        <taxon>Alveolata</taxon>
        <taxon>Ciliophora</taxon>
        <taxon>Postciliodesmatophora</taxon>
        <taxon>Heterotrichea</taxon>
        <taxon>Heterotrichida</taxon>
        <taxon>Blepharismidae</taxon>
        <taxon>Blepharisma</taxon>
    </lineage>
</organism>
<evidence type="ECO:0000313" key="6">
    <source>
        <dbReference type="EMBL" id="CAG9328774.1"/>
    </source>
</evidence>
<dbReference type="InterPro" id="IPR013083">
    <property type="entry name" value="Znf_RING/FYVE/PHD"/>
</dbReference>
<dbReference type="Gene3D" id="1.25.40.20">
    <property type="entry name" value="Ankyrin repeat-containing domain"/>
    <property type="match status" value="1"/>
</dbReference>
<evidence type="ECO:0000313" key="7">
    <source>
        <dbReference type="Proteomes" id="UP001162131"/>
    </source>
</evidence>
<evidence type="ECO:0000256" key="2">
    <source>
        <dbReference type="ARBA" id="ARBA00023043"/>
    </source>
</evidence>
<feature type="coiled-coil region" evidence="4">
    <location>
        <begin position="19"/>
        <end position="53"/>
    </location>
</feature>
<dbReference type="EMBL" id="CAJZBQ010000046">
    <property type="protein sequence ID" value="CAG9328774.1"/>
    <property type="molecule type" value="Genomic_DNA"/>
</dbReference>
<dbReference type="Proteomes" id="UP001162131">
    <property type="component" value="Unassembled WGS sequence"/>
</dbReference>
<dbReference type="Pfam" id="PF12796">
    <property type="entry name" value="Ank_2"/>
    <property type="match status" value="1"/>
</dbReference>
<feature type="repeat" description="ANK" evidence="3">
    <location>
        <begin position="153"/>
        <end position="185"/>
    </location>
</feature>
<dbReference type="PANTHER" id="PTHR24171">
    <property type="entry name" value="ANKYRIN REPEAT DOMAIN-CONTAINING PROTEIN 39-RELATED"/>
    <property type="match status" value="1"/>
</dbReference>
<keyword evidence="2 3" id="KW-0040">ANK repeat</keyword>
<evidence type="ECO:0000256" key="4">
    <source>
        <dbReference type="SAM" id="Coils"/>
    </source>
</evidence>
<dbReference type="PANTHER" id="PTHR24171:SF9">
    <property type="entry name" value="ANKYRIN REPEAT DOMAIN-CONTAINING PROTEIN 39"/>
    <property type="match status" value="1"/>
</dbReference>
<evidence type="ECO:0000256" key="5">
    <source>
        <dbReference type="SAM" id="MobiDB-lite"/>
    </source>
</evidence>
<keyword evidence="4" id="KW-0175">Coiled coil</keyword>
<dbReference type="PROSITE" id="PS50297">
    <property type="entry name" value="ANK_REP_REGION"/>
    <property type="match status" value="2"/>
</dbReference>
<dbReference type="Gene3D" id="3.30.40.10">
    <property type="entry name" value="Zinc/RING finger domain, C3HC4 (zinc finger)"/>
    <property type="match status" value="1"/>
</dbReference>
<keyword evidence="7" id="KW-1185">Reference proteome</keyword>